<evidence type="ECO:0000313" key="3">
    <source>
        <dbReference type="Proteomes" id="UP000317093"/>
    </source>
</evidence>
<name>A0A518B1R5_9BACT</name>
<evidence type="ECO:0000256" key="1">
    <source>
        <dbReference type="SAM" id="MobiDB-lite"/>
    </source>
</evidence>
<organism evidence="2 3">
    <name type="scientific">Kolteria novifilia</name>
    <dbReference type="NCBI Taxonomy" id="2527975"/>
    <lineage>
        <taxon>Bacteria</taxon>
        <taxon>Pseudomonadati</taxon>
        <taxon>Planctomycetota</taxon>
        <taxon>Planctomycetia</taxon>
        <taxon>Kolteriales</taxon>
        <taxon>Kolteriaceae</taxon>
        <taxon>Kolteria</taxon>
    </lineage>
</organism>
<gene>
    <name evidence="2" type="ORF">Pan216_17800</name>
</gene>
<reference evidence="2 3" key="1">
    <citation type="submission" date="2019-02" db="EMBL/GenBank/DDBJ databases">
        <title>Deep-cultivation of Planctomycetes and their phenomic and genomic characterization uncovers novel biology.</title>
        <authorList>
            <person name="Wiegand S."/>
            <person name="Jogler M."/>
            <person name="Boedeker C."/>
            <person name="Pinto D."/>
            <person name="Vollmers J."/>
            <person name="Rivas-Marin E."/>
            <person name="Kohn T."/>
            <person name="Peeters S.H."/>
            <person name="Heuer A."/>
            <person name="Rast P."/>
            <person name="Oberbeckmann S."/>
            <person name="Bunk B."/>
            <person name="Jeske O."/>
            <person name="Meyerdierks A."/>
            <person name="Storesund J.E."/>
            <person name="Kallscheuer N."/>
            <person name="Luecker S."/>
            <person name="Lage O.M."/>
            <person name="Pohl T."/>
            <person name="Merkel B.J."/>
            <person name="Hornburger P."/>
            <person name="Mueller R.-W."/>
            <person name="Bruemmer F."/>
            <person name="Labrenz M."/>
            <person name="Spormann A.M."/>
            <person name="Op den Camp H."/>
            <person name="Overmann J."/>
            <person name="Amann R."/>
            <person name="Jetten M.S.M."/>
            <person name="Mascher T."/>
            <person name="Medema M.H."/>
            <person name="Devos D.P."/>
            <person name="Kaster A.-K."/>
            <person name="Ovreas L."/>
            <person name="Rohde M."/>
            <person name="Galperin M.Y."/>
            <person name="Jogler C."/>
        </authorList>
    </citation>
    <scope>NUCLEOTIDE SEQUENCE [LARGE SCALE GENOMIC DNA]</scope>
    <source>
        <strain evidence="2 3">Pan216</strain>
    </source>
</reference>
<dbReference type="Proteomes" id="UP000317093">
    <property type="component" value="Chromosome"/>
</dbReference>
<dbReference type="AlphaFoldDB" id="A0A518B1R5"/>
<evidence type="ECO:0000313" key="2">
    <source>
        <dbReference type="EMBL" id="QDU60927.1"/>
    </source>
</evidence>
<dbReference type="RefSeq" id="WP_145257522.1">
    <property type="nucleotide sequence ID" value="NZ_CP036279.1"/>
</dbReference>
<proteinExistence type="predicted"/>
<protein>
    <recommendedName>
        <fullName evidence="4">mRNA interferase HigB</fullName>
    </recommendedName>
</protein>
<accession>A0A518B1R5</accession>
<dbReference type="OrthoDB" id="129742at2"/>
<dbReference type="EMBL" id="CP036279">
    <property type="protein sequence ID" value="QDU60927.1"/>
    <property type="molecule type" value="Genomic_DNA"/>
</dbReference>
<keyword evidence="3" id="KW-1185">Reference proteome</keyword>
<evidence type="ECO:0008006" key="4">
    <source>
        <dbReference type="Google" id="ProtNLM"/>
    </source>
</evidence>
<feature type="region of interest" description="Disordered" evidence="1">
    <location>
        <begin position="1"/>
        <end position="30"/>
    </location>
</feature>
<dbReference type="KEGG" id="knv:Pan216_17800"/>
<sequence>MAFKAYRKNPNTPILEHHPLKNKSSSQHRNNSVAVTLTGSYRAIYVDFPNGHRSGKRDLRLWYWIGTHEAYNTFTGSKKH</sequence>